<evidence type="ECO:0000313" key="2">
    <source>
        <dbReference type="EMBL" id="KAL3530756.1"/>
    </source>
</evidence>
<dbReference type="EMBL" id="JBJUIK010000004">
    <property type="protein sequence ID" value="KAL3530756.1"/>
    <property type="molecule type" value="Genomic_DNA"/>
</dbReference>
<dbReference type="AlphaFoldDB" id="A0ABD3AHP9"/>
<sequence length="118" mass="13164">MHVSPIDSWNPEFPTESGNSPLSPPVHHQVAFDQRVACSFWQRESETIHHTKWKERETLARVGRDVGAVVEPRTVKELKSHGCGCPMAPLITGISDGSRSHTVENSTLFWGYKRGSSP</sequence>
<evidence type="ECO:0000256" key="1">
    <source>
        <dbReference type="SAM" id="MobiDB-lite"/>
    </source>
</evidence>
<protein>
    <submittedName>
        <fullName evidence="2">Uncharacterized protein</fullName>
    </submittedName>
</protein>
<evidence type="ECO:0000313" key="3">
    <source>
        <dbReference type="Proteomes" id="UP001630127"/>
    </source>
</evidence>
<comment type="caution">
    <text evidence="2">The sequence shown here is derived from an EMBL/GenBank/DDBJ whole genome shotgun (WGS) entry which is preliminary data.</text>
</comment>
<reference evidence="2 3" key="1">
    <citation type="submission" date="2024-11" db="EMBL/GenBank/DDBJ databases">
        <title>A near-complete genome assembly of Cinchona calisaya.</title>
        <authorList>
            <person name="Lian D.C."/>
            <person name="Zhao X.W."/>
            <person name="Wei L."/>
        </authorList>
    </citation>
    <scope>NUCLEOTIDE SEQUENCE [LARGE SCALE GENOMIC DNA]</scope>
    <source>
        <tissue evidence="2">Nenye</tissue>
    </source>
</reference>
<organism evidence="2 3">
    <name type="scientific">Cinchona calisaya</name>
    <dbReference type="NCBI Taxonomy" id="153742"/>
    <lineage>
        <taxon>Eukaryota</taxon>
        <taxon>Viridiplantae</taxon>
        <taxon>Streptophyta</taxon>
        <taxon>Embryophyta</taxon>
        <taxon>Tracheophyta</taxon>
        <taxon>Spermatophyta</taxon>
        <taxon>Magnoliopsida</taxon>
        <taxon>eudicotyledons</taxon>
        <taxon>Gunneridae</taxon>
        <taxon>Pentapetalae</taxon>
        <taxon>asterids</taxon>
        <taxon>lamiids</taxon>
        <taxon>Gentianales</taxon>
        <taxon>Rubiaceae</taxon>
        <taxon>Cinchonoideae</taxon>
        <taxon>Cinchoneae</taxon>
        <taxon>Cinchona</taxon>
    </lineage>
</organism>
<dbReference type="Proteomes" id="UP001630127">
    <property type="component" value="Unassembled WGS sequence"/>
</dbReference>
<accession>A0ABD3AHP9</accession>
<proteinExistence type="predicted"/>
<keyword evidence="3" id="KW-1185">Reference proteome</keyword>
<gene>
    <name evidence="2" type="ORF">ACH5RR_010078</name>
</gene>
<name>A0ABD3AHP9_9GENT</name>
<feature type="region of interest" description="Disordered" evidence="1">
    <location>
        <begin position="1"/>
        <end position="27"/>
    </location>
</feature>